<feature type="domain" description="Aminoacyl-transfer RNA synthetases class-II family profile" evidence="17">
    <location>
        <begin position="170"/>
        <end position="401"/>
    </location>
</feature>
<feature type="binding site" evidence="15">
    <location>
        <position position="222"/>
    </location>
    <ligand>
        <name>L-serine</name>
        <dbReference type="ChEBI" id="CHEBI:33384"/>
    </ligand>
</feature>
<dbReference type="InterPro" id="IPR002317">
    <property type="entry name" value="Ser-tRNA-ligase_type_1"/>
</dbReference>
<keyword evidence="8 16" id="KW-0067">ATP-binding</keyword>
<dbReference type="Proteomes" id="UP000019450">
    <property type="component" value="Chromosome"/>
</dbReference>
<evidence type="ECO:0000256" key="13">
    <source>
        <dbReference type="ARBA" id="ARBA00048823"/>
    </source>
</evidence>
<evidence type="ECO:0000313" key="18">
    <source>
        <dbReference type="EMBL" id="AHK22699.1"/>
    </source>
</evidence>
<dbReference type="EMBL" id="CP006932">
    <property type="protein sequence ID" value="AHK22699.1"/>
    <property type="molecule type" value="Genomic_DNA"/>
</dbReference>
<evidence type="ECO:0000256" key="11">
    <source>
        <dbReference type="ARBA" id="ARBA00039158"/>
    </source>
</evidence>
<dbReference type="GO" id="GO:0005524">
    <property type="term" value="F:ATP binding"/>
    <property type="evidence" value="ECO:0007669"/>
    <property type="project" value="UniProtKB-KW"/>
</dbReference>
<protein>
    <recommendedName>
        <fullName evidence="11 14">Serine--tRNA ligase</fullName>
        <ecNumber evidence="4 14">6.1.1.11</ecNumber>
    </recommendedName>
</protein>
<feature type="binding site" evidence="15">
    <location>
        <position position="374"/>
    </location>
    <ligand>
        <name>L-serine</name>
        <dbReference type="ChEBI" id="CHEBI:33384"/>
    </ligand>
</feature>
<dbReference type="GO" id="GO:0004828">
    <property type="term" value="F:serine-tRNA ligase activity"/>
    <property type="evidence" value="ECO:0007669"/>
    <property type="project" value="UniProtKB-UniRule"/>
</dbReference>
<dbReference type="PRINTS" id="PR00981">
    <property type="entry name" value="TRNASYNTHSER"/>
</dbReference>
<keyword evidence="7" id="KW-0547">Nucleotide-binding</keyword>
<gene>
    <name evidence="18" type="primary">serS</name>
    <name evidence="18" type="ORF">X271_00614</name>
</gene>
<evidence type="ECO:0000313" key="19">
    <source>
        <dbReference type="Proteomes" id="UP000019450"/>
    </source>
</evidence>
<reference evidence="18 19" key="1">
    <citation type="journal article" date="2014" name="Genome Biol. Evol.">
        <title>Phylogenomics of "Candidatus Hepatoplasma crinochetorum," a Lineage of Mollicutes Associated with Noninsect Arthropods.</title>
        <authorList>
            <person name="Leclercq S."/>
            <person name="Dittmer J."/>
            <person name="Bouchon D."/>
            <person name="Cordaux R."/>
        </authorList>
    </citation>
    <scope>NUCLEOTIDE SEQUENCE [LARGE SCALE GENOMIC DNA]</scope>
    <source>
        <strain evidence="18 19">Av</strain>
    </source>
</reference>
<keyword evidence="10" id="KW-0030">Aminoacyl-tRNA synthetase</keyword>
<feature type="binding site" evidence="16">
    <location>
        <begin position="340"/>
        <end position="343"/>
    </location>
    <ligand>
        <name>ATP</name>
        <dbReference type="ChEBI" id="CHEBI:30616"/>
    </ligand>
</feature>
<dbReference type="InterPro" id="IPR010978">
    <property type="entry name" value="tRNA-bd_arm"/>
</dbReference>
<evidence type="ECO:0000256" key="10">
    <source>
        <dbReference type="ARBA" id="ARBA00023146"/>
    </source>
</evidence>
<feature type="binding site" evidence="15">
    <location>
        <position position="276"/>
    </location>
    <ligand>
        <name>L-serine</name>
        <dbReference type="ChEBI" id="CHEBI:33384"/>
    </ligand>
</feature>
<keyword evidence="5" id="KW-0963">Cytoplasm</keyword>
<dbReference type="Gene3D" id="3.30.930.10">
    <property type="entry name" value="Bira Bifunctional Protein, Domain 2"/>
    <property type="match status" value="1"/>
</dbReference>
<comment type="subcellular location">
    <subcellularLocation>
        <location evidence="1">Cytoplasm</location>
    </subcellularLocation>
</comment>
<dbReference type="KEGG" id="hcr:X271_00614"/>
<dbReference type="InterPro" id="IPR006195">
    <property type="entry name" value="aa-tRNA-synth_II"/>
</dbReference>
<evidence type="ECO:0000259" key="17">
    <source>
        <dbReference type="PROSITE" id="PS50862"/>
    </source>
</evidence>
<dbReference type="PIRSF" id="PIRSF001529">
    <property type="entry name" value="Ser-tRNA-synth_IIa"/>
    <property type="match status" value="1"/>
</dbReference>
<comment type="pathway">
    <text evidence="2">Aminoacyl-tRNA biosynthesis; selenocysteinyl-tRNA(Sec) biosynthesis; L-seryl-tRNA(Sec) from L-serine and tRNA(Sec): step 1/1.</text>
</comment>
<sequence length="413" mass="48711">MFNLKELANNKDFYLKMFERKGYFLAKEFTNFLFYYDDYKKTLIIDENDRNKLNDLSKKIPKNPNLKLEAKKLSSKIKKNSENKRNLFEKVINIVSSFPNIPFDDIPIGKNEKDNKIILEKKVKNHKTNEIFHLDILKQKKLILEEEAIFISGRRHVIYQDKAAQVIFALERLMLDFSIQKSYKMIDSPLIVNEKVLYNTAQLPKFKDDLFELKNKQFLIPTAEVPLTNLVANKIVDQKQLPLKYCSFTNCFRKEVASAGKDTKGIIRLHQFRKVEIVKIGKKVDLENDFKEMIDLIKELLDQFDISYRLVNLCTGDLSFASKKTIDFEIWFPGQKRYREISSLSIIGDFQARRMNARFIDDKTKEKEYLYTYNGSALAIDRLFAAIVENYYQKDQSILIPKVLQKYLPFNKF</sequence>
<organism evidence="18 19">
    <name type="scientific">Candidatus Hepatoplasma crinochetorum Av</name>
    <dbReference type="NCBI Taxonomy" id="1427984"/>
    <lineage>
        <taxon>Bacteria</taxon>
        <taxon>Bacillati</taxon>
        <taxon>Mycoplasmatota</taxon>
        <taxon>Mollicutes</taxon>
        <taxon>Candidatus Hepatoplasmataceae</taxon>
        <taxon>Candidatus Hepatoplasma</taxon>
    </lineage>
</organism>
<dbReference type="RefSeq" id="WP_025208985.1">
    <property type="nucleotide sequence ID" value="NZ_CP006932.1"/>
</dbReference>
<dbReference type="InterPro" id="IPR002314">
    <property type="entry name" value="aa-tRNA-synt_IIb"/>
</dbReference>
<dbReference type="PANTHER" id="PTHR43697:SF1">
    <property type="entry name" value="SERINE--TRNA LIGASE"/>
    <property type="match status" value="1"/>
</dbReference>
<evidence type="ECO:0000256" key="1">
    <source>
        <dbReference type="ARBA" id="ARBA00004496"/>
    </source>
</evidence>
<keyword evidence="6 18" id="KW-0436">Ligase</keyword>
<feature type="binding site" evidence="15">
    <location>
        <position position="253"/>
    </location>
    <ligand>
        <name>L-serine</name>
        <dbReference type="ChEBI" id="CHEBI:33384"/>
    </ligand>
</feature>
<dbReference type="InterPro" id="IPR045864">
    <property type="entry name" value="aa-tRNA-synth_II/BPL/LPL"/>
</dbReference>
<name>W8GFZ0_9MOLU</name>
<evidence type="ECO:0000256" key="3">
    <source>
        <dbReference type="ARBA" id="ARBA00010728"/>
    </source>
</evidence>
<evidence type="ECO:0000256" key="9">
    <source>
        <dbReference type="ARBA" id="ARBA00022917"/>
    </source>
</evidence>
<evidence type="ECO:0000256" key="6">
    <source>
        <dbReference type="ARBA" id="ARBA00022598"/>
    </source>
</evidence>
<evidence type="ECO:0000256" key="16">
    <source>
        <dbReference type="PIRSR" id="PIRSR001529-2"/>
    </source>
</evidence>
<dbReference type="eggNOG" id="COG0172">
    <property type="taxonomic scope" value="Bacteria"/>
</dbReference>
<evidence type="ECO:0000256" key="15">
    <source>
        <dbReference type="PIRSR" id="PIRSR001529-1"/>
    </source>
</evidence>
<evidence type="ECO:0000256" key="14">
    <source>
        <dbReference type="NCBIfam" id="TIGR00414"/>
    </source>
</evidence>
<evidence type="ECO:0000256" key="5">
    <source>
        <dbReference type="ARBA" id="ARBA00022490"/>
    </source>
</evidence>
<dbReference type="NCBIfam" id="TIGR00414">
    <property type="entry name" value="serS"/>
    <property type="match status" value="1"/>
</dbReference>
<evidence type="ECO:0000256" key="12">
    <source>
        <dbReference type="ARBA" id="ARBA00047929"/>
    </source>
</evidence>
<dbReference type="Pfam" id="PF00587">
    <property type="entry name" value="tRNA-synt_2b"/>
    <property type="match status" value="1"/>
</dbReference>
<evidence type="ECO:0000256" key="2">
    <source>
        <dbReference type="ARBA" id="ARBA00005045"/>
    </source>
</evidence>
<feature type="binding site" evidence="16">
    <location>
        <begin position="253"/>
        <end position="255"/>
    </location>
    <ligand>
        <name>ATP</name>
        <dbReference type="ChEBI" id="CHEBI:30616"/>
    </ligand>
</feature>
<comment type="similarity">
    <text evidence="3">Belongs to the class-II aminoacyl-tRNA synthetase family. Type-1 seryl-tRNA synthetase subfamily.</text>
</comment>
<dbReference type="PATRIC" id="fig|1427984.3.peg.576"/>
<dbReference type="PROSITE" id="PS50862">
    <property type="entry name" value="AA_TRNA_LIGASE_II"/>
    <property type="match status" value="1"/>
</dbReference>
<comment type="catalytic activity">
    <reaction evidence="12">
        <text>tRNA(Sec) + L-serine + ATP = L-seryl-tRNA(Sec) + AMP + diphosphate + H(+)</text>
        <dbReference type="Rhea" id="RHEA:42580"/>
        <dbReference type="Rhea" id="RHEA-COMP:9742"/>
        <dbReference type="Rhea" id="RHEA-COMP:10128"/>
        <dbReference type="ChEBI" id="CHEBI:15378"/>
        <dbReference type="ChEBI" id="CHEBI:30616"/>
        <dbReference type="ChEBI" id="CHEBI:33019"/>
        <dbReference type="ChEBI" id="CHEBI:33384"/>
        <dbReference type="ChEBI" id="CHEBI:78442"/>
        <dbReference type="ChEBI" id="CHEBI:78533"/>
        <dbReference type="ChEBI" id="CHEBI:456215"/>
        <dbReference type="EC" id="6.1.1.11"/>
    </reaction>
</comment>
<dbReference type="GO" id="GO:0005737">
    <property type="term" value="C:cytoplasm"/>
    <property type="evidence" value="ECO:0007669"/>
    <property type="project" value="UniProtKB-SubCell"/>
</dbReference>
<dbReference type="SUPFAM" id="SSF46589">
    <property type="entry name" value="tRNA-binding arm"/>
    <property type="match status" value="1"/>
</dbReference>
<keyword evidence="9" id="KW-0648">Protein biosynthesis</keyword>
<dbReference type="AlphaFoldDB" id="W8GFZ0"/>
<evidence type="ECO:0000256" key="8">
    <source>
        <dbReference type="ARBA" id="ARBA00022840"/>
    </source>
</evidence>
<dbReference type="OrthoDB" id="9804647at2"/>
<dbReference type="STRING" id="1427984.X271_00614"/>
<accession>W8GFZ0</accession>
<proteinExistence type="inferred from homology"/>
<dbReference type="SUPFAM" id="SSF55681">
    <property type="entry name" value="Class II aaRS and biotin synthetases"/>
    <property type="match status" value="1"/>
</dbReference>
<keyword evidence="19" id="KW-1185">Reference proteome</keyword>
<comment type="catalytic activity">
    <reaction evidence="13">
        <text>tRNA(Ser) + L-serine + ATP = L-seryl-tRNA(Ser) + AMP + diphosphate + H(+)</text>
        <dbReference type="Rhea" id="RHEA:12292"/>
        <dbReference type="Rhea" id="RHEA-COMP:9669"/>
        <dbReference type="Rhea" id="RHEA-COMP:9703"/>
        <dbReference type="ChEBI" id="CHEBI:15378"/>
        <dbReference type="ChEBI" id="CHEBI:30616"/>
        <dbReference type="ChEBI" id="CHEBI:33019"/>
        <dbReference type="ChEBI" id="CHEBI:33384"/>
        <dbReference type="ChEBI" id="CHEBI:78442"/>
        <dbReference type="ChEBI" id="CHEBI:78533"/>
        <dbReference type="ChEBI" id="CHEBI:456215"/>
        <dbReference type="EC" id="6.1.1.11"/>
    </reaction>
</comment>
<evidence type="ECO:0000256" key="4">
    <source>
        <dbReference type="ARBA" id="ARBA00012840"/>
    </source>
</evidence>
<dbReference type="GO" id="GO:0006434">
    <property type="term" value="P:seryl-tRNA aminoacylation"/>
    <property type="evidence" value="ECO:0007669"/>
    <property type="project" value="UniProtKB-UniRule"/>
</dbReference>
<evidence type="ECO:0000256" key="7">
    <source>
        <dbReference type="ARBA" id="ARBA00022741"/>
    </source>
</evidence>
<dbReference type="PANTHER" id="PTHR43697">
    <property type="entry name" value="SERYL-TRNA SYNTHETASE"/>
    <property type="match status" value="1"/>
</dbReference>
<dbReference type="EC" id="6.1.1.11" evidence="4 14"/>
<dbReference type="HOGENOM" id="CLU_023797_1_1_14"/>